<reference evidence="6" key="2">
    <citation type="journal article" date="2021" name="Sci. Rep.">
        <title>The distribution of antibiotic resistance genes in chicken gut microbiota commensals.</title>
        <authorList>
            <person name="Juricova H."/>
            <person name="Matiasovicova J."/>
            <person name="Kubasova T."/>
            <person name="Cejkova D."/>
            <person name="Rychlik I."/>
        </authorList>
    </citation>
    <scope>NUCLEOTIDE SEQUENCE</scope>
    <source>
        <strain evidence="6">An836</strain>
    </source>
</reference>
<evidence type="ECO:0000256" key="1">
    <source>
        <dbReference type="ARBA" id="ARBA00007754"/>
    </source>
</evidence>
<dbReference type="PRINTS" id="PR00739">
    <property type="entry name" value="GLHYDRLASE26"/>
</dbReference>
<feature type="active site" description="Nucleophile" evidence="4">
    <location>
        <position position="304"/>
    </location>
</feature>
<protein>
    <submittedName>
        <fullName evidence="6">Beta-mannosidase</fullName>
    </submittedName>
</protein>
<dbReference type="AlphaFoldDB" id="A0A938WYT8"/>
<dbReference type="InterPro" id="IPR022790">
    <property type="entry name" value="GH26_dom"/>
</dbReference>
<evidence type="ECO:0000256" key="2">
    <source>
        <dbReference type="ARBA" id="ARBA00022801"/>
    </source>
</evidence>
<organism evidence="6 7">
    <name type="scientific">Bifidobacterium pullorum subsp. saeculare</name>
    <dbReference type="NCBI Taxonomy" id="78257"/>
    <lineage>
        <taxon>Bacteria</taxon>
        <taxon>Bacillati</taxon>
        <taxon>Actinomycetota</taxon>
        <taxon>Actinomycetes</taxon>
        <taxon>Bifidobacteriales</taxon>
        <taxon>Bifidobacteriaceae</taxon>
        <taxon>Bifidobacterium</taxon>
    </lineage>
</organism>
<comment type="similarity">
    <text evidence="1 4">Belongs to the glycosyl hydrolase 26 family.</text>
</comment>
<evidence type="ECO:0000259" key="5">
    <source>
        <dbReference type="PROSITE" id="PS51764"/>
    </source>
</evidence>
<evidence type="ECO:0000313" key="7">
    <source>
        <dbReference type="Proteomes" id="UP000718821"/>
    </source>
</evidence>
<dbReference type="GO" id="GO:0016985">
    <property type="term" value="F:mannan endo-1,4-beta-mannosidase activity"/>
    <property type="evidence" value="ECO:0007669"/>
    <property type="project" value="InterPro"/>
</dbReference>
<evidence type="ECO:0000256" key="4">
    <source>
        <dbReference type="PROSITE-ProRule" id="PRU01100"/>
    </source>
</evidence>
<evidence type="ECO:0000256" key="3">
    <source>
        <dbReference type="ARBA" id="ARBA00023295"/>
    </source>
</evidence>
<dbReference type="GO" id="GO:0006080">
    <property type="term" value="P:substituted mannan metabolic process"/>
    <property type="evidence" value="ECO:0007669"/>
    <property type="project" value="InterPro"/>
</dbReference>
<dbReference type="Proteomes" id="UP000718821">
    <property type="component" value="Unassembled WGS sequence"/>
</dbReference>
<feature type="domain" description="GH26" evidence="5">
    <location>
        <begin position="25"/>
        <end position="390"/>
    </location>
</feature>
<sequence>MPDSDDGSVVPGPPPAQPVDRQLTAGALVLFRFLHRSAGRFAMFGHQDDTFCHHATDADSDVLAVAGGYPAVWGFDLGRIELGWSANIDGIPFDDIRREIRRAHQIGAIPTVSWHSVNPLTDGGYGENMAAGSVAAVLPGGAAHGRYLGWLDRAADFLLSVCDEHGEPIPVVFRPYHEHTGTWFWWCPGSSVEATDTTPDQYAELWRMTVHHLRDVRGLHHVLYAYSPDRSRISMSSDATRRADYLYGYPGDGYVDVLGLDDYWDLDQDPTAHTPVDRHADLVTMLSLVGRLAAERGKLAAATEIGSPGAFAAAYEGPSAAPGAGDAPWTGYLLSAALANDDTRRVLWYLPWRNSEEAAGGGAYGTPAPGSPYAPDFRAFVRSDFMRLADTLERPLP</sequence>
<dbReference type="Pfam" id="PF02156">
    <property type="entry name" value="Glyco_hydro_26"/>
    <property type="match status" value="1"/>
</dbReference>
<feature type="active site" description="Proton donor" evidence="4">
    <location>
        <position position="178"/>
    </location>
</feature>
<dbReference type="PROSITE" id="PS51764">
    <property type="entry name" value="GH26"/>
    <property type="match status" value="1"/>
</dbReference>
<proteinExistence type="inferred from homology"/>
<dbReference type="Gene3D" id="3.20.20.80">
    <property type="entry name" value="Glycosidases"/>
    <property type="match status" value="1"/>
</dbReference>
<name>A0A938WYT8_9BIFI</name>
<dbReference type="InterPro" id="IPR017853">
    <property type="entry name" value="GH"/>
</dbReference>
<comment type="caution">
    <text evidence="6">The sequence shown here is derived from an EMBL/GenBank/DDBJ whole genome shotgun (WGS) entry which is preliminary data.</text>
</comment>
<accession>A0A938WYT8</accession>
<dbReference type="PANTHER" id="PTHR40079">
    <property type="entry name" value="MANNAN ENDO-1,4-BETA-MANNOSIDASE E-RELATED"/>
    <property type="match status" value="1"/>
</dbReference>
<dbReference type="InterPro" id="IPR000805">
    <property type="entry name" value="Glyco_hydro_26"/>
</dbReference>
<reference evidence="6" key="1">
    <citation type="submission" date="2020-08" db="EMBL/GenBank/DDBJ databases">
        <authorList>
            <person name="Cejkova D."/>
            <person name="Kubasova T."/>
            <person name="Jahodarova E."/>
            <person name="Rychlik I."/>
        </authorList>
    </citation>
    <scope>NUCLEOTIDE SEQUENCE</scope>
    <source>
        <strain evidence="6">An836</strain>
    </source>
</reference>
<keyword evidence="3 4" id="KW-0326">Glycosidase</keyword>
<keyword evidence="2 4" id="KW-0378">Hydrolase</keyword>
<keyword evidence="7" id="KW-1185">Reference proteome</keyword>
<dbReference type="SUPFAM" id="SSF51445">
    <property type="entry name" value="(Trans)glycosidases"/>
    <property type="match status" value="1"/>
</dbReference>
<gene>
    <name evidence="6" type="ORF">H7U32_04210</name>
</gene>
<dbReference type="EMBL" id="JACLYU010000005">
    <property type="protein sequence ID" value="MBM6699533.1"/>
    <property type="molecule type" value="Genomic_DNA"/>
</dbReference>
<dbReference type="PANTHER" id="PTHR40079:SF4">
    <property type="entry name" value="GH26 DOMAIN-CONTAINING PROTEIN-RELATED"/>
    <property type="match status" value="1"/>
</dbReference>
<evidence type="ECO:0000313" key="6">
    <source>
        <dbReference type="EMBL" id="MBM6699533.1"/>
    </source>
</evidence>